<keyword evidence="2" id="KW-0808">Transferase</keyword>
<evidence type="ECO:0008006" key="7">
    <source>
        <dbReference type="Google" id="ProtNLM"/>
    </source>
</evidence>
<dbReference type="InterPro" id="IPR013785">
    <property type="entry name" value="Aldolase_TIM"/>
</dbReference>
<dbReference type="Proteomes" id="UP000182063">
    <property type="component" value="Chromosome"/>
</dbReference>
<evidence type="ECO:0000313" key="6">
    <source>
        <dbReference type="Proteomes" id="UP000182063"/>
    </source>
</evidence>
<dbReference type="EMBL" id="CP018221">
    <property type="protein sequence ID" value="API59752.1"/>
    <property type="molecule type" value="Genomic_DNA"/>
</dbReference>
<evidence type="ECO:0000256" key="4">
    <source>
        <dbReference type="ARBA" id="ARBA00022833"/>
    </source>
</evidence>
<reference evidence="6" key="1">
    <citation type="submission" date="2016-11" db="EMBL/GenBank/DDBJ databases">
        <title>Complete Genome Sequence of alachlor-degrading Sphingomonas sp. strain JJ-A5.</title>
        <authorList>
            <person name="Lee H."/>
            <person name="Ka J.-O."/>
        </authorList>
    </citation>
    <scope>NUCLEOTIDE SEQUENCE [LARGE SCALE GENOMIC DNA]</scope>
    <source>
        <strain evidence="6">JJ-A5</strain>
    </source>
</reference>
<keyword evidence="4" id="KW-0862">Zinc</keyword>
<dbReference type="PANTHER" id="PTHR37418">
    <property type="entry name" value="3-KETO-5-AMINOHEXANOATE CLEAVAGE ENZYME-RELATED"/>
    <property type="match status" value="1"/>
</dbReference>
<dbReference type="OrthoDB" id="9805277at2"/>
<dbReference type="PANTHER" id="PTHR37418:SF2">
    <property type="entry name" value="3-KETO-5-AMINOHEXANOATE CLEAVAGE ENZYME"/>
    <property type="match status" value="1"/>
</dbReference>
<proteinExistence type="predicted"/>
<evidence type="ECO:0000256" key="3">
    <source>
        <dbReference type="ARBA" id="ARBA00022723"/>
    </source>
</evidence>
<keyword evidence="6" id="KW-1185">Reference proteome</keyword>
<keyword evidence="3" id="KW-0479">Metal-binding</keyword>
<dbReference type="RefSeq" id="WP_072597546.1">
    <property type="nucleotide sequence ID" value="NZ_CP018221.1"/>
</dbReference>
<evidence type="ECO:0000256" key="1">
    <source>
        <dbReference type="ARBA" id="ARBA00001947"/>
    </source>
</evidence>
<dbReference type="Gene3D" id="3.20.20.70">
    <property type="entry name" value="Aldolase class I"/>
    <property type="match status" value="1"/>
</dbReference>
<dbReference type="STRING" id="1921510.BSL82_10865"/>
<evidence type="ECO:0000313" key="5">
    <source>
        <dbReference type="EMBL" id="API59752.1"/>
    </source>
</evidence>
<sequence length="284" mass="30846">MTGQDRIWLEVALNGGWGRERQPLIPVRVDDLISEGISCARAGAAIVHFHAYDDNGVPSDDPGIYAAVIEGIRSEVDAIVYPTIAFEGDDRYVFVEALARQGLLEWASLDTGSLNLSRFSDIASGKIGSIYINDERGMKRGLDLATEFGFHPSFACYEPGFIRLGAALQAVHREVPQPIYRLMFSNGMSFGFPPKRYALDAYRTLLQSEVPGAPVMIAGLDVDVSELMADAVDAGIHIRVGLEDAPLFNRNTNVQLVEAAAAKIQRPTATAAEVRLALRSRPAG</sequence>
<dbReference type="GO" id="GO:0046872">
    <property type="term" value="F:metal ion binding"/>
    <property type="evidence" value="ECO:0007669"/>
    <property type="project" value="UniProtKB-KW"/>
</dbReference>
<organism evidence="5 6">
    <name type="scientific">Tardibacter chloracetimidivorans</name>
    <dbReference type="NCBI Taxonomy" id="1921510"/>
    <lineage>
        <taxon>Bacteria</taxon>
        <taxon>Pseudomonadati</taxon>
        <taxon>Pseudomonadota</taxon>
        <taxon>Alphaproteobacteria</taxon>
        <taxon>Sphingomonadales</taxon>
        <taxon>Sphingomonadaceae</taxon>
        <taxon>Tardibacter</taxon>
    </lineage>
</organism>
<dbReference type="GO" id="GO:0043720">
    <property type="term" value="F:3-keto-5-aminohexanoate cleavage activity"/>
    <property type="evidence" value="ECO:0007669"/>
    <property type="project" value="InterPro"/>
</dbReference>
<evidence type="ECO:0000256" key="2">
    <source>
        <dbReference type="ARBA" id="ARBA00022679"/>
    </source>
</evidence>
<dbReference type="InterPro" id="IPR008567">
    <property type="entry name" value="BKACE"/>
</dbReference>
<protein>
    <recommendedName>
        <fullName evidence="7">3-keto-5-aminohexanoate cleavage protein</fullName>
    </recommendedName>
</protein>
<gene>
    <name evidence="5" type="ORF">BSL82_10865</name>
</gene>
<comment type="cofactor">
    <cofactor evidence="1">
        <name>Zn(2+)</name>
        <dbReference type="ChEBI" id="CHEBI:29105"/>
    </cofactor>
</comment>
<dbReference type="AlphaFoldDB" id="A0A1L3ZVU8"/>
<accession>A0A1L3ZVU8</accession>
<dbReference type="Pfam" id="PF05853">
    <property type="entry name" value="BKACE"/>
    <property type="match status" value="1"/>
</dbReference>
<dbReference type="KEGG" id="sphj:BSL82_10865"/>
<name>A0A1L3ZVU8_9SPHN</name>